<evidence type="ECO:0000256" key="8">
    <source>
        <dbReference type="ARBA" id="ARBA00023065"/>
    </source>
</evidence>
<evidence type="ECO:0000259" key="14">
    <source>
        <dbReference type="Pfam" id="PF01007"/>
    </source>
</evidence>
<keyword evidence="9 13" id="KW-0472">Membrane</keyword>
<protein>
    <submittedName>
        <fullName evidence="16">Inward rectifier potassium channel 4</fullName>
    </submittedName>
</protein>
<keyword evidence="4 11" id="KW-0812">Transmembrane</keyword>
<dbReference type="AlphaFoldDB" id="A0AAV3YUT7"/>
<keyword evidence="17" id="KW-1185">Reference proteome</keyword>
<evidence type="ECO:0000256" key="10">
    <source>
        <dbReference type="ARBA" id="ARBA00023303"/>
    </source>
</evidence>
<dbReference type="PANTHER" id="PTHR11767">
    <property type="entry name" value="INWARD RECTIFIER POTASSIUM CHANNEL"/>
    <property type="match status" value="1"/>
</dbReference>
<evidence type="ECO:0000313" key="17">
    <source>
        <dbReference type="Proteomes" id="UP000735302"/>
    </source>
</evidence>
<sequence>MTTIGYGSRSQTEQCPAVFLAVMLQSILGAGLQFALASIAVSKMRKAKRRCGTILFSDQVCLYEQDTRLHLAVRVGDMRRSDIVGAHAQGYMVKKSKSKDGSFVPVRIFNVSFRSESGRDELFLSWPTEILHKVDEESPLWALSRDELLSDQYELIVVIDGVSGATSQPFQARKSYHASEMRWGQRFSSLDIEFTSTGTCVMNLANFHHTIPASTPLCSAQDVKTLRQMYRKGLDDDEEPTDARKNGKKGANYPAAVPENIVKPRVATTKLVTRSARPDSLVTSVSQAYRKALRAKRSVSMVENPTAVLQRLRENPDEEQSQRNRRCSLGDLIRESQGAKGVSPTNSIPFNIYDALNIYRHRRSITDTYLGAEIEEEEEKSDDAYSCSSNQAILTIMSHVSGEQHIDVRDVFKKRKSSAAHLYFAPEQDSGDENMMAGAE</sequence>
<evidence type="ECO:0000256" key="3">
    <source>
        <dbReference type="ARBA" id="ARBA00022538"/>
    </source>
</evidence>
<evidence type="ECO:0000256" key="12">
    <source>
        <dbReference type="SAM" id="MobiDB-lite"/>
    </source>
</evidence>
<dbReference type="Proteomes" id="UP000735302">
    <property type="component" value="Unassembled WGS sequence"/>
</dbReference>
<dbReference type="InterPro" id="IPR013518">
    <property type="entry name" value="K_chnl_inward-rec_Kir_cyto"/>
</dbReference>
<dbReference type="InterPro" id="IPR040445">
    <property type="entry name" value="Kir_TM"/>
</dbReference>
<evidence type="ECO:0000256" key="13">
    <source>
        <dbReference type="SAM" id="Phobius"/>
    </source>
</evidence>
<keyword evidence="2 11" id="KW-0813">Transport</keyword>
<keyword evidence="7 13" id="KW-1133">Transmembrane helix</keyword>
<feature type="region of interest" description="Disordered" evidence="12">
    <location>
        <begin position="234"/>
        <end position="254"/>
    </location>
</feature>
<evidence type="ECO:0000256" key="1">
    <source>
        <dbReference type="ARBA" id="ARBA00004141"/>
    </source>
</evidence>
<comment type="subcellular location">
    <subcellularLocation>
        <location evidence="1 11">Membrane</location>
        <topology evidence="1 11">Multi-pass membrane protein</topology>
    </subcellularLocation>
</comment>
<dbReference type="PANTHER" id="PTHR11767:SF102">
    <property type="entry name" value="INWARDLY RECTIFYING POTASSIUM CHANNEL 1, ISOFORM F"/>
    <property type="match status" value="1"/>
</dbReference>
<dbReference type="InterPro" id="IPR041647">
    <property type="entry name" value="IRK_C"/>
</dbReference>
<comment type="caution">
    <text evidence="16">The sequence shown here is derived from an EMBL/GenBank/DDBJ whole genome shotgun (WGS) entry which is preliminary data.</text>
</comment>
<dbReference type="SUPFAM" id="SSF81296">
    <property type="entry name" value="E set domains"/>
    <property type="match status" value="1"/>
</dbReference>
<evidence type="ECO:0000256" key="9">
    <source>
        <dbReference type="ARBA" id="ARBA00023136"/>
    </source>
</evidence>
<dbReference type="Pfam" id="PF01007">
    <property type="entry name" value="IRK"/>
    <property type="match status" value="1"/>
</dbReference>
<evidence type="ECO:0000256" key="5">
    <source>
        <dbReference type="ARBA" id="ARBA00022882"/>
    </source>
</evidence>
<dbReference type="Pfam" id="PF17655">
    <property type="entry name" value="IRK_C"/>
    <property type="match status" value="1"/>
</dbReference>
<feature type="domain" description="Potassium channel inwardly rectifying transmembrane" evidence="14">
    <location>
        <begin position="2"/>
        <end position="46"/>
    </location>
</feature>
<dbReference type="GO" id="GO:0034765">
    <property type="term" value="P:regulation of monoatomic ion transmembrane transport"/>
    <property type="evidence" value="ECO:0007669"/>
    <property type="project" value="TreeGrafter"/>
</dbReference>
<name>A0AAV3YUT7_9GAST</name>
<dbReference type="EMBL" id="BLXT01001665">
    <property type="protein sequence ID" value="GFN87195.1"/>
    <property type="molecule type" value="Genomic_DNA"/>
</dbReference>
<keyword evidence="6 11" id="KW-0630">Potassium</keyword>
<evidence type="ECO:0000313" key="16">
    <source>
        <dbReference type="EMBL" id="GFN87195.1"/>
    </source>
</evidence>
<evidence type="ECO:0000259" key="15">
    <source>
        <dbReference type="Pfam" id="PF17655"/>
    </source>
</evidence>
<dbReference type="GO" id="GO:0005242">
    <property type="term" value="F:inward rectifier potassium channel activity"/>
    <property type="evidence" value="ECO:0007669"/>
    <property type="project" value="InterPro"/>
</dbReference>
<dbReference type="InterPro" id="IPR014756">
    <property type="entry name" value="Ig_E-set"/>
</dbReference>
<keyword evidence="8 11" id="KW-0406">Ion transport</keyword>
<feature type="domain" description="Inward rectifier potassium channel C-terminal" evidence="15">
    <location>
        <begin position="54"/>
        <end position="225"/>
    </location>
</feature>
<evidence type="ECO:0000256" key="6">
    <source>
        <dbReference type="ARBA" id="ARBA00022958"/>
    </source>
</evidence>
<keyword evidence="5 11" id="KW-0851">Voltage-gated channel</keyword>
<dbReference type="InterPro" id="IPR016449">
    <property type="entry name" value="K_chnl_inward-rec_Kir"/>
</dbReference>
<evidence type="ECO:0000256" key="2">
    <source>
        <dbReference type="ARBA" id="ARBA00022448"/>
    </source>
</evidence>
<evidence type="ECO:0000256" key="11">
    <source>
        <dbReference type="RuleBase" id="RU003822"/>
    </source>
</evidence>
<reference evidence="16 17" key="1">
    <citation type="journal article" date="2021" name="Elife">
        <title>Chloroplast acquisition without the gene transfer in kleptoplastic sea slugs, Plakobranchus ocellatus.</title>
        <authorList>
            <person name="Maeda T."/>
            <person name="Takahashi S."/>
            <person name="Yoshida T."/>
            <person name="Shimamura S."/>
            <person name="Takaki Y."/>
            <person name="Nagai Y."/>
            <person name="Toyoda A."/>
            <person name="Suzuki Y."/>
            <person name="Arimoto A."/>
            <person name="Ishii H."/>
            <person name="Satoh N."/>
            <person name="Nishiyama T."/>
            <person name="Hasebe M."/>
            <person name="Maruyama T."/>
            <person name="Minagawa J."/>
            <person name="Obokata J."/>
            <person name="Shigenobu S."/>
        </authorList>
    </citation>
    <scope>NUCLEOTIDE SEQUENCE [LARGE SCALE GENOMIC DNA]</scope>
</reference>
<keyword evidence="10 11" id="KW-0407">Ion channel</keyword>
<dbReference type="GO" id="GO:0034702">
    <property type="term" value="C:monoatomic ion channel complex"/>
    <property type="evidence" value="ECO:0007669"/>
    <property type="project" value="UniProtKB-KW"/>
</dbReference>
<comment type="similarity">
    <text evidence="11">Belongs to the inward rectifier-type potassium channel (TC 1.A.2.1) family.</text>
</comment>
<dbReference type="Gene3D" id="2.60.40.1400">
    <property type="entry name" value="G protein-activated inward rectifier potassium channel 1"/>
    <property type="match status" value="1"/>
</dbReference>
<dbReference type="Gene3D" id="1.10.287.70">
    <property type="match status" value="1"/>
</dbReference>
<gene>
    <name evidence="16" type="ORF">PoB_001370100</name>
</gene>
<organism evidence="16 17">
    <name type="scientific">Plakobranchus ocellatus</name>
    <dbReference type="NCBI Taxonomy" id="259542"/>
    <lineage>
        <taxon>Eukaryota</taxon>
        <taxon>Metazoa</taxon>
        <taxon>Spiralia</taxon>
        <taxon>Lophotrochozoa</taxon>
        <taxon>Mollusca</taxon>
        <taxon>Gastropoda</taxon>
        <taxon>Heterobranchia</taxon>
        <taxon>Euthyneura</taxon>
        <taxon>Panpulmonata</taxon>
        <taxon>Sacoglossa</taxon>
        <taxon>Placobranchoidea</taxon>
        <taxon>Plakobranchidae</taxon>
        <taxon>Plakobranchus</taxon>
    </lineage>
</organism>
<keyword evidence="3 11" id="KW-0633">Potassium transport</keyword>
<dbReference type="PRINTS" id="PR01320">
    <property type="entry name" value="KIRCHANNEL"/>
</dbReference>
<dbReference type="GO" id="GO:1990573">
    <property type="term" value="P:potassium ion import across plasma membrane"/>
    <property type="evidence" value="ECO:0007669"/>
    <property type="project" value="TreeGrafter"/>
</dbReference>
<evidence type="ECO:0000256" key="4">
    <source>
        <dbReference type="ARBA" id="ARBA00022692"/>
    </source>
</evidence>
<accession>A0AAV3YUT7</accession>
<dbReference type="GO" id="GO:0005886">
    <property type="term" value="C:plasma membrane"/>
    <property type="evidence" value="ECO:0007669"/>
    <property type="project" value="TreeGrafter"/>
</dbReference>
<evidence type="ECO:0000256" key="7">
    <source>
        <dbReference type="ARBA" id="ARBA00022989"/>
    </source>
</evidence>
<feature type="transmembrane region" description="Helical" evidence="13">
    <location>
        <begin position="17"/>
        <end position="41"/>
    </location>
</feature>
<proteinExistence type="inferred from homology"/>